<evidence type="ECO:0000313" key="1">
    <source>
        <dbReference type="EMBL" id="MBD7985217.1"/>
    </source>
</evidence>
<keyword evidence="2" id="KW-1185">Reference proteome</keyword>
<evidence type="ECO:0000313" key="2">
    <source>
        <dbReference type="Proteomes" id="UP000626786"/>
    </source>
</evidence>
<organism evidence="1 2">
    <name type="scientific">Sporosarcina quadrami</name>
    <dbReference type="NCBI Taxonomy" id="2762234"/>
    <lineage>
        <taxon>Bacteria</taxon>
        <taxon>Bacillati</taxon>
        <taxon>Bacillota</taxon>
        <taxon>Bacilli</taxon>
        <taxon>Bacillales</taxon>
        <taxon>Caryophanaceae</taxon>
        <taxon>Sporosarcina</taxon>
    </lineage>
</organism>
<comment type="caution">
    <text evidence="1">The sequence shown here is derived from an EMBL/GenBank/DDBJ whole genome shotgun (WGS) entry which is preliminary data.</text>
</comment>
<dbReference type="RefSeq" id="WP_191695036.1">
    <property type="nucleotide sequence ID" value="NZ_JACSQN010000009.1"/>
</dbReference>
<dbReference type="Pfam" id="PF26325">
    <property type="entry name" value="YhjD"/>
    <property type="match status" value="1"/>
</dbReference>
<accession>A0ABR8UB10</accession>
<dbReference type="InterPro" id="IPR058600">
    <property type="entry name" value="YhjD-like"/>
</dbReference>
<dbReference type="EMBL" id="JACSQN010000009">
    <property type="protein sequence ID" value="MBD7985217.1"/>
    <property type="molecule type" value="Genomic_DNA"/>
</dbReference>
<name>A0ABR8UB10_9BACL</name>
<gene>
    <name evidence="1" type="ORF">H9649_11515</name>
</gene>
<sequence length="126" mass="14939">MPLIPVKALPHFENMIYLPLLLTVLELDRAEIEKGTFKLKGPYLKIIDTAILRVQKELQETTFFLKRNNMKVIRKARDSMFTDYIFINSGFEDHRRYLNVRLRNRTEELLHLYFTNVGDSHQIASN</sequence>
<reference evidence="1 2" key="1">
    <citation type="submission" date="2020-08" db="EMBL/GenBank/DDBJ databases">
        <title>A Genomic Blueprint of the Chicken Gut Microbiome.</title>
        <authorList>
            <person name="Gilroy R."/>
            <person name="Ravi A."/>
            <person name="Getino M."/>
            <person name="Pursley I."/>
            <person name="Horton D.L."/>
            <person name="Alikhan N.-F."/>
            <person name="Baker D."/>
            <person name="Gharbi K."/>
            <person name="Hall N."/>
            <person name="Watson M."/>
            <person name="Adriaenssens E.M."/>
            <person name="Foster-Nyarko E."/>
            <person name="Jarju S."/>
            <person name="Secka A."/>
            <person name="Antonio M."/>
            <person name="Oren A."/>
            <person name="Chaudhuri R."/>
            <person name="La Ragione R.M."/>
            <person name="Hildebrand F."/>
            <person name="Pallen M.J."/>
        </authorList>
    </citation>
    <scope>NUCLEOTIDE SEQUENCE [LARGE SCALE GENOMIC DNA]</scope>
    <source>
        <strain evidence="1 2">Sa2YVA2</strain>
    </source>
</reference>
<proteinExistence type="predicted"/>
<dbReference type="Proteomes" id="UP000626786">
    <property type="component" value="Unassembled WGS sequence"/>
</dbReference>
<protein>
    <submittedName>
        <fullName evidence="1">Uncharacterized protein</fullName>
    </submittedName>
</protein>